<evidence type="ECO:0000313" key="1">
    <source>
        <dbReference type="EMBL" id="QHU08836.1"/>
    </source>
</evidence>
<sequence>MVYKYVNAGLKSKAEAIKRMMDGEVFYFGKDKIFYSEDQQYTSPFIILGDKEARLGPSWSKYREWTIQVECSWYDNLSGGILCWVSNDENDENGWMEKIVTGYDEGFIYPFNTRLNRWKYARPMTKEEITKYTIKE</sequence>
<protein>
    <submittedName>
        <fullName evidence="1">Uncharacterized protein</fullName>
    </submittedName>
</protein>
<accession>A0A6C0JVJ7</accession>
<name>A0A6C0JVJ7_9ZZZZ</name>
<reference evidence="1" key="1">
    <citation type="journal article" date="2020" name="Nature">
        <title>Giant virus diversity and host interactions through global metagenomics.</title>
        <authorList>
            <person name="Schulz F."/>
            <person name="Roux S."/>
            <person name="Paez-Espino D."/>
            <person name="Jungbluth S."/>
            <person name="Walsh D.A."/>
            <person name="Denef V.J."/>
            <person name="McMahon K.D."/>
            <person name="Konstantinidis K.T."/>
            <person name="Eloe-Fadrosh E.A."/>
            <person name="Kyrpides N.C."/>
            <person name="Woyke T."/>
        </authorList>
    </citation>
    <scope>NUCLEOTIDE SEQUENCE</scope>
    <source>
        <strain evidence="1">GVMAG-S-1064190-84</strain>
    </source>
</reference>
<dbReference type="AlphaFoldDB" id="A0A6C0JVJ7"/>
<dbReference type="EMBL" id="MN740699">
    <property type="protein sequence ID" value="QHU08836.1"/>
    <property type="molecule type" value="Genomic_DNA"/>
</dbReference>
<organism evidence="1">
    <name type="scientific">viral metagenome</name>
    <dbReference type="NCBI Taxonomy" id="1070528"/>
    <lineage>
        <taxon>unclassified sequences</taxon>
        <taxon>metagenomes</taxon>
        <taxon>organismal metagenomes</taxon>
    </lineage>
</organism>
<proteinExistence type="predicted"/>